<dbReference type="GO" id="GO:0005829">
    <property type="term" value="C:cytosol"/>
    <property type="evidence" value="ECO:0007669"/>
    <property type="project" value="GOC"/>
</dbReference>
<evidence type="ECO:0000256" key="6">
    <source>
        <dbReference type="PIRNR" id="PIRNR015840"/>
    </source>
</evidence>
<gene>
    <name evidence="8" type="primary">TPHA0H02430</name>
    <name evidence="8" type="ordered locus">TPHA_0H02430</name>
</gene>
<dbReference type="Proteomes" id="UP000005666">
    <property type="component" value="Chromosome 8"/>
</dbReference>
<keyword evidence="9" id="KW-1185">Reference proteome</keyword>
<dbReference type="KEGG" id="tpf:TPHA_0H02430"/>
<evidence type="ECO:0000256" key="7">
    <source>
        <dbReference type="SAM" id="Phobius"/>
    </source>
</evidence>
<evidence type="ECO:0000313" key="9">
    <source>
        <dbReference type="Proteomes" id="UP000005666"/>
    </source>
</evidence>
<comment type="similarity">
    <text evidence="2 6">Belongs to the CDC50/LEM3 family.</text>
</comment>
<reference evidence="8 9" key="1">
    <citation type="journal article" date="2011" name="Proc. Natl. Acad. Sci. U.S.A.">
        <title>Evolutionary erosion of yeast sex chromosomes by mating-type switching accidents.</title>
        <authorList>
            <person name="Gordon J.L."/>
            <person name="Armisen D."/>
            <person name="Proux-Wera E."/>
            <person name="Oheigeartaigh S.S."/>
            <person name="Byrne K.P."/>
            <person name="Wolfe K.H."/>
        </authorList>
    </citation>
    <scope>NUCLEOTIDE SEQUENCE [LARGE SCALE GENOMIC DNA]</scope>
    <source>
        <strain evidence="9">ATCC 24235 / CBS 4417 / NBRC 1672 / NRRL Y-8282 / UCD 70-5</strain>
    </source>
</reference>
<dbReference type="STRING" id="1071381.G8BWJ5"/>
<dbReference type="OrthoDB" id="340608at2759"/>
<dbReference type="InterPro" id="IPR005045">
    <property type="entry name" value="CDC50/LEM3_fam"/>
</dbReference>
<dbReference type="PANTHER" id="PTHR10926">
    <property type="entry name" value="CELL CYCLE CONTROL PROTEIN 50"/>
    <property type="match status" value="1"/>
</dbReference>
<dbReference type="PANTHER" id="PTHR10926:SF0">
    <property type="entry name" value="CDC50, ISOFORM A"/>
    <property type="match status" value="1"/>
</dbReference>
<accession>G8BWJ5</accession>
<evidence type="ECO:0000256" key="3">
    <source>
        <dbReference type="ARBA" id="ARBA00022692"/>
    </source>
</evidence>
<dbReference type="GO" id="GO:0005802">
    <property type="term" value="C:trans-Golgi network"/>
    <property type="evidence" value="ECO:0007669"/>
    <property type="project" value="EnsemblFungi"/>
</dbReference>
<organism evidence="8 9">
    <name type="scientific">Tetrapisispora phaffii (strain ATCC 24235 / CBS 4417 / NBRC 1672 / NRRL Y-8282 / UCD 70-5)</name>
    <name type="common">Yeast</name>
    <name type="synonym">Fabospora phaffii</name>
    <dbReference type="NCBI Taxonomy" id="1071381"/>
    <lineage>
        <taxon>Eukaryota</taxon>
        <taxon>Fungi</taxon>
        <taxon>Dikarya</taxon>
        <taxon>Ascomycota</taxon>
        <taxon>Saccharomycotina</taxon>
        <taxon>Saccharomycetes</taxon>
        <taxon>Saccharomycetales</taxon>
        <taxon>Saccharomycetaceae</taxon>
        <taxon>Tetrapisispora</taxon>
    </lineage>
</organism>
<dbReference type="GO" id="GO:0031902">
    <property type="term" value="C:late endosome membrane"/>
    <property type="evidence" value="ECO:0007669"/>
    <property type="project" value="EnsemblFungi"/>
</dbReference>
<evidence type="ECO:0000256" key="4">
    <source>
        <dbReference type="ARBA" id="ARBA00022989"/>
    </source>
</evidence>
<evidence type="ECO:0000256" key="1">
    <source>
        <dbReference type="ARBA" id="ARBA00004141"/>
    </source>
</evidence>
<dbReference type="AlphaFoldDB" id="G8BWJ5"/>
<feature type="transmembrane region" description="Helical" evidence="7">
    <location>
        <begin position="338"/>
        <end position="364"/>
    </location>
</feature>
<dbReference type="GO" id="GO:0015247">
    <property type="term" value="F:aminophospholipid flippase activity"/>
    <property type="evidence" value="ECO:0007669"/>
    <property type="project" value="EnsemblFungi"/>
</dbReference>
<dbReference type="eggNOG" id="KOG2952">
    <property type="taxonomic scope" value="Eukaryota"/>
</dbReference>
<sequence length="398" mass="45671">MNITSKFKTLIPFISEDSEFEESAVKSNRPPNTAFRQQRLKSWQPILNPRTVLPLLIMIACIFTPAGVGLIISPLSVQDVTINYTDCSSLATTSNFTEIPHKLANYHFKSRVESRPLWKLGESSDGDVICQIKFEVPNNIDKSIYVYYKLTNFHQNHRRYVDSRDWNQLKGHAVKLDDIVNSCKPLRERDEKIVYPCGLIANSMFNDTFSTTLQNEDGEANSYNLTNKKIAWKTDRKRYKKTKYNATEIAPPPNWIKKFPDGYTDDNIPDLSTWEELQVWMRTAGQPDFYKLALKNEQDELYQGTYIMEITDNYPIKSYGGTKSFVLTTITETGGRNISLGVVFIIVAGISIIVAFIFVIKLFLQPRAMGDQAYLNFADEDELKNNSDVFDPEMREIL</sequence>
<keyword evidence="4 7" id="KW-1133">Transmembrane helix</keyword>
<dbReference type="GO" id="GO:1990530">
    <property type="term" value="C:Cdc50p-Drs2p complex"/>
    <property type="evidence" value="ECO:0007669"/>
    <property type="project" value="EnsemblFungi"/>
</dbReference>
<keyword evidence="3 7" id="KW-0812">Transmembrane</keyword>
<evidence type="ECO:0008006" key="10">
    <source>
        <dbReference type="Google" id="ProtNLM"/>
    </source>
</evidence>
<dbReference type="RefSeq" id="XP_003686880.1">
    <property type="nucleotide sequence ID" value="XM_003686832.1"/>
</dbReference>
<dbReference type="EMBL" id="HE612863">
    <property type="protein sequence ID" value="CCE64446.1"/>
    <property type="molecule type" value="Genomic_DNA"/>
</dbReference>
<evidence type="ECO:0000313" key="8">
    <source>
        <dbReference type="EMBL" id="CCE64446.1"/>
    </source>
</evidence>
<dbReference type="HOGENOM" id="CLU_025025_0_1_1"/>
<feature type="transmembrane region" description="Helical" evidence="7">
    <location>
        <begin position="51"/>
        <end position="72"/>
    </location>
</feature>
<dbReference type="Pfam" id="PF03381">
    <property type="entry name" value="CDC50"/>
    <property type="match status" value="1"/>
</dbReference>
<keyword evidence="5 6" id="KW-0472">Membrane</keyword>
<comment type="subcellular location">
    <subcellularLocation>
        <location evidence="1">Membrane</location>
        <topology evidence="1">Multi-pass membrane protein</topology>
    </subcellularLocation>
</comment>
<dbReference type="GO" id="GO:0051666">
    <property type="term" value="P:actin cortical patch localization"/>
    <property type="evidence" value="ECO:0007669"/>
    <property type="project" value="EnsemblFungi"/>
</dbReference>
<dbReference type="GO" id="GO:0006897">
    <property type="term" value="P:endocytosis"/>
    <property type="evidence" value="ECO:0007669"/>
    <property type="project" value="EnsemblFungi"/>
</dbReference>
<dbReference type="OMA" id="TWNNDQP"/>
<dbReference type="GO" id="GO:0042147">
    <property type="term" value="P:retrograde transport, endosome to Golgi"/>
    <property type="evidence" value="ECO:0007669"/>
    <property type="project" value="EnsemblFungi"/>
</dbReference>
<dbReference type="GO" id="GO:0005886">
    <property type="term" value="C:plasma membrane"/>
    <property type="evidence" value="ECO:0007669"/>
    <property type="project" value="TreeGrafter"/>
</dbReference>
<dbReference type="GO" id="GO:0006886">
    <property type="term" value="P:intracellular protein transport"/>
    <property type="evidence" value="ECO:0007669"/>
    <property type="project" value="EnsemblFungi"/>
</dbReference>
<dbReference type="PIRSF" id="PIRSF015840">
    <property type="entry name" value="DUF284_TM_euk"/>
    <property type="match status" value="1"/>
</dbReference>
<name>G8BWJ5_TETPH</name>
<dbReference type="GeneID" id="11533878"/>
<dbReference type="GO" id="GO:0005783">
    <property type="term" value="C:endoplasmic reticulum"/>
    <property type="evidence" value="ECO:0007669"/>
    <property type="project" value="TreeGrafter"/>
</dbReference>
<evidence type="ECO:0000256" key="2">
    <source>
        <dbReference type="ARBA" id="ARBA00009457"/>
    </source>
</evidence>
<protein>
    <recommendedName>
        <fullName evidence="10">Cell division control protein 50</fullName>
    </recommendedName>
</protein>
<evidence type="ECO:0000256" key="5">
    <source>
        <dbReference type="ARBA" id="ARBA00023136"/>
    </source>
</evidence>
<proteinExistence type="inferred from homology"/>